<reference evidence="2 3" key="1">
    <citation type="submission" date="2018-11" db="EMBL/GenBank/DDBJ databases">
        <title>Genomic Encyclopedia of Type Strains, Phase IV (KMG-IV): sequencing the most valuable type-strain genomes for metagenomic binning, comparative biology and taxonomic classification.</title>
        <authorList>
            <person name="Goeker M."/>
        </authorList>
    </citation>
    <scope>NUCLEOTIDE SEQUENCE [LARGE SCALE GENOMIC DNA]</scope>
    <source>
        <strain evidence="2 3">DSM 100316</strain>
    </source>
</reference>
<name>A0A3N2E0X0_9GAMM</name>
<dbReference type="Proteomes" id="UP000275394">
    <property type="component" value="Unassembled WGS sequence"/>
</dbReference>
<evidence type="ECO:0008006" key="4">
    <source>
        <dbReference type="Google" id="ProtNLM"/>
    </source>
</evidence>
<dbReference type="EMBL" id="RKHR01000003">
    <property type="protein sequence ID" value="ROS05734.1"/>
    <property type="molecule type" value="Genomic_DNA"/>
</dbReference>
<dbReference type="Gene3D" id="2.60.40.3880">
    <property type="match status" value="1"/>
</dbReference>
<proteinExistence type="predicted"/>
<comment type="caution">
    <text evidence="2">The sequence shown here is derived from an EMBL/GenBank/DDBJ whole genome shotgun (WGS) entry which is preliminary data.</text>
</comment>
<keyword evidence="3" id="KW-1185">Reference proteome</keyword>
<organism evidence="2 3">
    <name type="scientific">Sinobacterium caligoides</name>
    <dbReference type="NCBI Taxonomy" id="933926"/>
    <lineage>
        <taxon>Bacteria</taxon>
        <taxon>Pseudomonadati</taxon>
        <taxon>Pseudomonadota</taxon>
        <taxon>Gammaproteobacteria</taxon>
        <taxon>Cellvibrionales</taxon>
        <taxon>Spongiibacteraceae</taxon>
        <taxon>Sinobacterium</taxon>
    </lineage>
</organism>
<gene>
    <name evidence="2" type="ORF">EDC56_1285</name>
</gene>
<evidence type="ECO:0000256" key="1">
    <source>
        <dbReference type="SAM" id="SignalP"/>
    </source>
</evidence>
<dbReference type="AlphaFoldDB" id="A0A3N2E0X0"/>
<dbReference type="OrthoDB" id="5723938at2"/>
<keyword evidence="1" id="KW-0732">Signal</keyword>
<feature type="signal peptide" evidence="1">
    <location>
        <begin position="1"/>
        <end position="27"/>
    </location>
</feature>
<evidence type="ECO:0000313" key="3">
    <source>
        <dbReference type="Proteomes" id="UP000275394"/>
    </source>
</evidence>
<evidence type="ECO:0000313" key="2">
    <source>
        <dbReference type="EMBL" id="ROS05734.1"/>
    </source>
</evidence>
<sequence length="275" mass="29996">MKNLLCSIATIASIATATSIISSAAYAADSKATVTFDQGQGLPLHLEAPTSYEVTVNFGKTFSSIEVVCFWAKYEDDLLDVGDSMTLSVPYTPLETTGLELLWSNDGAEAQNHREFCTMAWNLEPAFLDGEHSFTISMTNGEATLKSLDVTITGEESSSLQTFGVGITLDAGEGLVAATGGRVKYDASIENIDLLSSYKDYIQWSVLSFPDGQEYPIHKSRKVQLGAGESKEYTRTYLNIHSWFPAGEYSLTWYVADPLDGAIISDKLEFTKTNP</sequence>
<feature type="chain" id="PRO_5018049421" description="Cohesin domain-containing protein" evidence="1">
    <location>
        <begin position="28"/>
        <end position="275"/>
    </location>
</feature>
<accession>A0A3N2E0X0</accession>
<protein>
    <recommendedName>
        <fullName evidence="4">Cohesin domain-containing protein</fullName>
    </recommendedName>
</protein>
<dbReference type="RefSeq" id="WP_123711630.1">
    <property type="nucleotide sequence ID" value="NZ_RKHR01000003.1"/>
</dbReference>